<dbReference type="AlphaFoldDB" id="A0A9J5XGI2"/>
<accession>A0A9J5XGI2</accession>
<evidence type="ECO:0000313" key="2">
    <source>
        <dbReference type="Proteomes" id="UP000824120"/>
    </source>
</evidence>
<keyword evidence="2" id="KW-1185">Reference proteome</keyword>
<sequence>MFRKIQLFARSSPSRVVLEVCYFVKVKLISALLDDAVVNNLRRVGDQKKYNFTINHIGPSRKV</sequence>
<dbReference type="EMBL" id="JACXVP010000009">
    <property type="protein sequence ID" value="KAG5586778.1"/>
    <property type="molecule type" value="Genomic_DNA"/>
</dbReference>
<comment type="caution">
    <text evidence="1">The sequence shown here is derived from an EMBL/GenBank/DDBJ whole genome shotgun (WGS) entry which is preliminary data.</text>
</comment>
<proteinExistence type="predicted"/>
<dbReference type="Proteomes" id="UP000824120">
    <property type="component" value="Chromosome 9"/>
</dbReference>
<protein>
    <submittedName>
        <fullName evidence="1">Uncharacterized protein</fullName>
    </submittedName>
</protein>
<gene>
    <name evidence="1" type="ORF">H5410_047212</name>
</gene>
<organism evidence="1 2">
    <name type="scientific">Solanum commersonii</name>
    <name type="common">Commerson's wild potato</name>
    <name type="synonym">Commerson's nightshade</name>
    <dbReference type="NCBI Taxonomy" id="4109"/>
    <lineage>
        <taxon>Eukaryota</taxon>
        <taxon>Viridiplantae</taxon>
        <taxon>Streptophyta</taxon>
        <taxon>Embryophyta</taxon>
        <taxon>Tracheophyta</taxon>
        <taxon>Spermatophyta</taxon>
        <taxon>Magnoliopsida</taxon>
        <taxon>eudicotyledons</taxon>
        <taxon>Gunneridae</taxon>
        <taxon>Pentapetalae</taxon>
        <taxon>asterids</taxon>
        <taxon>lamiids</taxon>
        <taxon>Solanales</taxon>
        <taxon>Solanaceae</taxon>
        <taxon>Solanoideae</taxon>
        <taxon>Solaneae</taxon>
        <taxon>Solanum</taxon>
    </lineage>
</organism>
<reference evidence="1 2" key="1">
    <citation type="submission" date="2020-09" db="EMBL/GenBank/DDBJ databases">
        <title>De no assembly of potato wild relative species, Solanum commersonii.</title>
        <authorList>
            <person name="Cho K."/>
        </authorList>
    </citation>
    <scope>NUCLEOTIDE SEQUENCE [LARGE SCALE GENOMIC DNA]</scope>
    <source>
        <strain evidence="1">LZ3.2</strain>
        <tissue evidence="1">Leaf</tissue>
    </source>
</reference>
<evidence type="ECO:0000313" key="1">
    <source>
        <dbReference type="EMBL" id="KAG5586778.1"/>
    </source>
</evidence>
<name>A0A9J5XGI2_SOLCO</name>